<reference evidence="4 5" key="1">
    <citation type="submission" date="2016-10" db="EMBL/GenBank/DDBJ databases">
        <authorList>
            <person name="de Groot N.N."/>
        </authorList>
    </citation>
    <scope>NUCLEOTIDE SEQUENCE [LARGE SCALE GENOMIC DNA]</scope>
    <source>
        <strain evidence="4 5">CGMCC 1.6502</strain>
    </source>
</reference>
<dbReference type="STRING" id="407036.SAMN05216243_0622"/>
<keyword evidence="3" id="KW-0547">Nucleotide-binding</keyword>
<dbReference type="EC" id="6.3.4.-" evidence="3"/>
<dbReference type="InterPro" id="IPR014729">
    <property type="entry name" value="Rossmann-like_a/b/a_fold"/>
</dbReference>
<feature type="binding site" evidence="3">
    <location>
        <position position="162"/>
    </location>
    <ligand>
        <name>ATP</name>
        <dbReference type="ChEBI" id="CHEBI:30616"/>
    </ligand>
</feature>
<comment type="function">
    <text evidence="3">Catalyzes the formation of N(4)-acetylcytidine (ac(4)C) at the wobble position of elongator tRNA(Met), using acetate and ATP as substrates. First activates an acetate ion to form acetyladenylate (Ac-AMP) and then transfers the acetyl group to tRNA to form ac(4)C34.</text>
</comment>
<gene>
    <name evidence="3" type="primary">tmcAL</name>
    <name evidence="4" type="ORF">SAMN05216243_0622</name>
</gene>
<name>A0A1G8W857_9BACI</name>
<dbReference type="NCBIfam" id="NF010191">
    <property type="entry name" value="PRK13670.1"/>
    <property type="match status" value="1"/>
</dbReference>
<keyword evidence="3" id="KW-0820">tRNA-binding</keyword>
<dbReference type="InterPro" id="IPR008513">
    <property type="entry name" value="tRNA(Met)_cyd_acetate_ligase"/>
</dbReference>
<evidence type="ECO:0000313" key="4">
    <source>
        <dbReference type="EMBL" id="SDJ74514.1"/>
    </source>
</evidence>
<dbReference type="EMBL" id="FNFL01000001">
    <property type="protein sequence ID" value="SDJ74514.1"/>
    <property type="molecule type" value="Genomic_DNA"/>
</dbReference>
<evidence type="ECO:0000256" key="1">
    <source>
        <dbReference type="ARBA" id="ARBA00022598"/>
    </source>
</evidence>
<dbReference type="Gene3D" id="3.40.50.620">
    <property type="entry name" value="HUPs"/>
    <property type="match status" value="1"/>
</dbReference>
<dbReference type="Proteomes" id="UP000198694">
    <property type="component" value="Unassembled WGS sequence"/>
</dbReference>
<dbReference type="GO" id="GO:0016879">
    <property type="term" value="F:ligase activity, forming carbon-nitrogen bonds"/>
    <property type="evidence" value="ECO:0007669"/>
    <property type="project" value="UniProtKB-UniRule"/>
</dbReference>
<dbReference type="GO" id="GO:0006400">
    <property type="term" value="P:tRNA modification"/>
    <property type="evidence" value="ECO:0007669"/>
    <property type="project" value="UniProtKB-UniRule"/>
</dbReference>
<dbReference type="SUPFAM" id="SSF52374">
    <property type="entry name" value="Nucleotidylyl transferase"/>
    <property type="match status" value="1"/>
</dbReference>
<dbReference type="OrthoDB" id="9769796at2"/>
<dbReference type="GO" id="GO:0005737">
    <property type="term" value="C:cytoplasm"/>
    <property type="evidence" value="ECO:0007669"/>
    <property type="project" value="UniProtKB-SubCell"/>
</dbReference>
<dbReference type="PANTHER" id="PTHR37825">
    <property type="entry name" value="TRNA(MET) CYTIDINE ACETATE LIGASE"/>
    <property type="match status" value="1"/>
</dbReference>
<dbReference type="GO" id="GO:0016740">
    <property type="term" value="F:transferase activity"/>
    <property type="evidence" value="ECO:0007669"/>
    <property type="project" value="UniProtKB-KW"/>
</dbReference>
<comment type="catalytic activity">
    <reaction evidence="3">
        <text>cytidine(34) in elongator tRNA(Met) + acetate + ATP = N(4)-acetylcytidine(34) in elongator tRNA(Met) + AMP + diphosphate</text>
        <dbReference type="Rhea" id="RHEA:58144"/>
        <dbReference type="Rhea" id="RHEA-COMP:10693"/>
        <dbReference type="Rhea" id="RHEA-COMP:10694"/>
        <dbReference type="ChEBI" id="CHEBI:30089"/>
        <dbReference type="ChEBI" id="CHEBI:30616"/>
        <dbReference type="ChEBI" id="CHEBI:33019"/>
        <dbReference type="ChEBI" id="CHEBI:74900"/>
        <dbReference type="ChEBI" id="CHEBI:82748"/>
        <dbReference type="ChEBI" id="CHEBI:456215"/>
    </reaction>
</comment>
<keyword evidence="3" id="KW-0694">RNA-binding</keyword>
<keyword evidence="2 3" id="KW-0819">tRNA processing</keyword>
<comment type="similarity">
    <text evidence="3">Belongs to the TmcAL family.</text>
</comment>
<evidence type="ECO:0000256" key="2">
    <source>
        <dbReference type="ARBA" id="ARBA00022694"/>
    </source>
</evidence>
<organism evidence="4 5">
    <name type="scientific">Sediminibacillus albus</name>
    <dbReference type="NCBI Taxonomy" id="407036"/>
    <lineage>
        <taxon>Bacteria</taxon>
        <taxon>Bacillati</taxon>
        <taxon>Bacillota</taxon>
        <taxon>Bacilli</taxon>
        <taxon>Bacillales</taxon>
        <taxon>Bacillaceae</taxon>
        <taxon>Sediminibacillus</taxon>
    </lineage>
</organism>
<feature type="binding site" evidence="3">
    <location>
        <begin position="7"/>
        <end position="20"/>
    </location>
    <ligand>
        <name>ATP</name>
        <dbReference type="ChEBI" id="CHEBI:30616"/>
    </ligand>
</feature>
<dbReference type="RefSeq" id="WP_093210949.1">
    <property type="nucleotide sequence ID" value="NZ_FNFL01000001.1"/>
</dbReference>
<protein>
    <recommendedName>
        <fullName evidence="3">tRNA(Met) cytidine acetate ligase</fullName>
        <ecNumber evidence="3">6.3.4.-</ecNumber>
    </recommendedName>
</protein>
<keyword evidence="4" id="KW-0808">Transferase</keyword>
<dbReference type="HAMAP" id="MF_01539">
    <property type="entry name" value="TmcAL"/>
    <property type="match status" value="1"/>
</dbReference>
<dbReference type="AlphaFoldDB" id="A0A1G8W857"/>
<feature type="binding site" evidence="3">
    <location>
        <begin position="187"/>
        <end position="188"/>
    </location>
    <ligand>
        <name>ATP</name>
        <dbReference type="ChEBI" id="CHEBI:30616"/>
    </ligand>
</feature>
<keyword evidence="5" id="KW-1185">Reference proteome</keyword>
<sequence length="405" mass="46233">MDACGLIVEYNPFHHGHQYHLEQSRLTSTADCMVAVMSGNFLQRGEPAIIDKFHRAKAAIDAGVDLVLELPAVYAVQNSDLFAKGALLTLQQLKVDYLCFGSELGDISAFQTAYENFSVNKKAYESTLKKHLASGNSYPEASRQAYESIGLTKGLIDLSKPNNILGYSYVKTIYENDLTIKPLTIPRIKNDYHDTDIKHHIASATSIRTELNREGKMTETAQTALSSHMQKIMEEYKQKSGIWHTWENYFSILQYRVLTMSLQELREIHGVDEGLEYRLKTTAPQAGDFTSWMKALKTKRYTWTRLQRIFVHLLINNKKETVASLLESDYVPHLRVLGMNKKGQSYLNQIRKQLNIPLISQLKKKGNPFLAIDERASDAYYSVVDNHSRKDLRLQERVSPYITES</sequence>
<keyword evidence="1 3" id="KW-0436">Ligase</keyword>
<dbReference type="GO" id="GO:0000049">
    <property type="term" value="F:tRNA binding"/>
    <property type="evidence" value="ECO:0007669"/>
    <property type="project" value="UniProtKB-KW"/>
</dbReference>
<dbReference type="PANTHER" id="PTHR37825:SF1">
    <property type="entry name" value="TRNA(MET) CYTIDINE ACETATE LIGASE"/>
    <property type="match status" value="1"/>
</dbReference>
<evidence type="ECO:0000256" key="3">
    <source>
        <dbReference type="HAMAP-Rule" id="MF_01539"/>
    </source>
</evidence>
<comment type="subcellular location">
    <subcellularLocation>
        <location evidence="3">Cytoplasm</location>
    </subcellularLocation>
</comment>
<proteinExistence type="inferred from homology"/>
<feature type="binding site" evidence="3">
    <location>
        <position position="101"/>
    </location>
    <ligand>
        <name>ATP</name>
        <dbReference type="ChEBI" id="CHEBI:30616"/>
    </ligand>
</feature>
<accession>A0A1G8W857</accession>
<evidence type="ECO:0000313" key="5">
    <source>
        <dbReference type="Proteomes" id="UP000198694"/>
    </source>
</evidence>
<dbReference type="Pfam" id="PF05636">
    <property type="entry name" value="HIGH_NTase1"/>
    <property type="match status" value="1"/>
</dbReference>
<dbReference type="GO" id="GO:0005524">
    <property type="term" value="F:ATP binding"/>
    <property type="evidence" value="ECO:0007669"/>
    <property type="project" value="UniProtKB-KW"/>
</dbReference>
<keyword evidence="3" id="KW-0963">Cytoplasm</keyword>
<keyword evidence="3" id="KW-0067">ATP-binding</keyword>